<dbReference type="AlphaFoldDB" id="A0A6N9TGL5"/>
<keyword evidence="1" id="KW-0479">Metal-binding</keyword>
<dbReference type="Proteomes" id="UP000469011">
    <property type="component" value="Unassembled WGS sequence"/>
</dbReference>
<dbReference type="Pfam" id="PF08240">
    <property type="entry name" value="ADH_N"/>
    <property type="match status" value="1"/>
</dbReference>
<dbReference type="InterPro" id="IPR013154">
    <property type="entry name" value="ADH-like_N"/>
</dbReference>
<evidence type="ECO:0000256" key="3">
    <source>
        <dbReference type="ARBA" id="ARBA00023002"/>
    </source>
</evidence>
<dbReference type="EMBL" id="JAAAMG010000051">
    <property type="protein sequence ID" value="NDW07998.1"/>
    <property type="molecule type" value="Genomic_DNA"/>
</dbReference>
<dbReference type="PANTHER" id="PTHR43880:SF12">
    <property type="entry name" value="ALCOHOL DEHYDROGENASE CLASS-3"/>
    <property type="match status" value="1"/>
</dbReference>
<reference evidence="6 7" key="1">
    <citation type="submission" date="2020-01" db="EMBL/GenBank/DDBJ databases">
        <title>Jiella pacifica sp. nov.</title>
        <authorList>
            <person name="Xue Z."/>
            <person name="Zhu S."/>
            <person name="Chen J."/>
            <person name="Yang J."/>
        </authorList>
    </citation>
    <scope>NUCLEOTIDE SEQUENCE [LARGE SCALE GENOMIC DNA]</scope>
    <source>
        <strain evidence="6 7">40Bstr34</strain>
    </source>
</reference>
<proteinExistence type="predicted"/>
<keyword evidence="2" id="KW-0862">Zinc</keyword>
<evidence type="ECO:0000256" key="4">
    <source>
        <dbReference type="ARBA" id="ARBA00023027"/>
    </source>
</evidence>
<dbReference type="Gene3D" id="3.90.180.10">
    <property type="entry name" value="Medium-chain alcohol dehydrogenases, catalytic domain"/>
    <property type="match status" value="1"/>
</dbReference>
<dbReference type="GO" id="GO:0005829">
    <property type="term" value="C:cytosol"/>
    <property type="evidence" value="ECO:0007669"/>
    <property type="project" value="TreeGrafter"/>
</dbReference>
<keyword evidence="3" id="KW-0560">Oxidoreductase</keyword>
<evidence type="ECO:0000313" key="7">
    <source>
        <dbReference type="Proteomes" id="UP000469011"/>
    </source>
</evidence>
<dbReference type="InterPro" id="IPR002328">
    <property type="entry name" value="ADH_Zn_CS"/>
</dbReference>
<name>A0A6N9TGL5_9HYPH</name>
<dbReference type="SUPFAM" id="SSF50129">
    <property type="entry name" value="GroES-like"/>
    <property type="match status" value="1"/>
</dbReference>
<evidence type="ECO:0000256" key="1">
    <source>
        <dbReference type="ARBA" id="ARBA00022723"/>
    </source>
</evidence>
<dbReference type="InterPro" id="IPR011032">
    <property type="entry name" value="GroES-like_sf"/>
</dbReference>
<evidence type="ECO:0000259" key="5">
    <source>
        <dbReference type="Pfam" id="PF08240"/>
    </source>
</evidence>
<dbReference type="PROSITE" id="PS00059">
    <property type="entry name" value="ADH_ZINC"/>
    <property type="match status" value="1"/>
</dbReference>
<organism evidence="6 7">
    <name type="scientific">Jiella pacifica</name>
    <dbReference type="NCBI Taxonomy" id="2696469"/>
    <lineage>
        <taxon>Bacteria</taxon>
        <taxon>Pseudomonadati</taxon>
        <taxon>Pseudomonadota</taxon>
        <taxon>Alphaproteobacteria</taxon>
        <taxon>Hyphomicrobiales</taxon>
        <taxon>Aurantimonadaceae</taxon>
        <taxon>Jiella</taxon>
    </lineage>
</organism>
<accession>A0A6N9TGL5</accession>
<evidence type="ECO:0000256" key="2">
    <source>
        <dbReference type="ARBA" id="ARBA00022833"/>
    </source>
</evidence>
<dbReference type="RefSeq" id="WP_163466451.1">
    <property type="nucleotide sequence ID" value="NZ_JAAAMG010000051.1"/>
</dbReference>
<dbReference type="GO" id="GO:0046294">
    <property type="term" value="P:formaldehyde catabolic process"/>
    <property type="evidence" value="ECO:0007669"/>
    <property type="project" value="TreeGrafter"/>
</dbReference>
<dbReference type="PANTHER" id="PTHR43880">
    <property type="entry name" value="ALCOHOL DEHYDROGENASE"/>
    <property type="match status" value="1"/>
</dbReference>
<feature type="domain" description="Alcohol dehydrogenase-like N-terminal" evidence="5">
    <location>
        <begin position="27"/>
        <end position="160"/>
    </location>
</feature>
<evidence type="ECO:0000313" key="6">
    <source>
        <dbReference type="EMBL" id="NDW07998.1"/>
    </source>
</evidence>
<dbReference type="GO" id="GO:0051903">
    <property type="term" value="F:S-(hydroxymethyl)glutathione dehydrogenase [NAD(P)+] activity"/>
    <property type="evidence" value="ECO:0007669"/>
    <property type="project" value="TreeGrafter"/>
</dbReference>
<dbReference type="GO" id="GO:0008270">
    <property type="term" value="F:zinc ion binding"/>
    <property type="evidence" value="ECO:0007669"/>
    <property type="project" value="InterPro"/>
</dbReference>
<keyword evidence="7" id="KW-1185">Reference proteome</keyword>
<dbReference type="Gene3D" id="3.40.50.720">
    <property type="entry name" value="NAD(P)-binding Rossmann-like Domain"/>
    <property type="match status" value="1"/>
</dbReference>
<comment type="caution">
    <text evidence="6">The sequence shown here is derived from an EMBL/GenBank/DDBJ whole genome shotgun (WGS) entry which is preliminary data.</text>
</comment>
<protein>
    <submittedName>
        <fullName evidence="6">Alcohol dehydrogenase catalytic domain-containing protein</fullName>
    </submittedName>
</protein>
<gene>
    <name evidence="6" type="ORF">GTK09_26830</name>
</gene>
<sequence length="230" mass="24075">MRVRAAVIEEKAGPFVFRDLHLDDPRATEVLVKIHSVGICQTDIHVRNQDYPVPLPLVLGHEGAGIVEKVGAGVKGIEAGDPVVLSFPSCQECSYCRTGRNAYCEHAFEICFGGSRLDGSNALHWPDGAGQNKAIHGHFFGQSSFATYALADQSNVVKVPSDLPLELLAPLGCGFQTGAGAILNALQVAPGSHTAIFGVGAVGLSAIMAARIAGAASISLSRLGLSREHP</sequence>
<keyword evidence="4" id="KW-0520">NAD</keyword>